<dbReference type="AlphaFoldDB" id="A0A1X6X0V4"/>
<sequence>MGWITGRSGVMGDPAHARFVLNRATFFVGSPALVLVSLLDSDIAAVLGAPIVVATAAGLGTGALMLLVMRLFTKRSRVDALVTAICSSVANGGNMGFPIATYVLGSPAHALPVILFQQALYTPIYQFGLHVVTSGRRPSPRALAAGVVGVVGNPTILATVLGLVLLALDVRVPEFLLDPVHSLADLAIPGMLMAFGLSLIGSHPLAAEEGNRKLVAVATAAKLGLMPAIAAGTGLVLGLAGHDLFAVVVMAALPTAQNVFVAASRFRASETLARDTVLVTTIGTVAALLLVSALLG</sequence>
<comment type="subcellular location">
    <subcellularLocation>
        <location evidence="1">Cell membrane</location>
        <topology evidence="1">Multi-pass membrane protein</topology>
    </subcellularLocation>
</comment>
<dbReference type="Pfam" id="PF03547">
    <property type="entry name" value="Mem_trans"/>
    <property type="match status" value="1"/>
</dbReference>
<dbReference type="GO" id="GO:0055085">
    <property type="term" value="P:transmembrane transport"/>
    <property type="evidence" value="ECO:0007669"/>
    <property type="project" value="InterPro"/>
</dbReference>
<feature type="transmembrane region" description="Helical" evidence="8">
    <location>
        <begin position="143"/>
        <end position="166"/>
    </location>
</feature>
<organism evidence="9 10">
    <name type="scientific">Brachybacterium nesterenkovii</name>
    <dbReference type="NCBI Taxonomy" id="47847"/>
    <lineage>
        <taxon>Bacteria</taxon>
        <taxon>Bacillati</taxon>
        <taxon>Actinomycetota</taxon>
        <taxon>Actinomycetes</taxon>
        <taxon>Micrococcales</taxon>
        <taxon>Dermabacteraceae</taxon>
        <taxon>Brachybacterium</taxon>
    </lineage>
</organism>
<evidence type="ECO:0000313" key="10">
    <source>
        <dbReference type="Proteomes" id="UP000195981"/>
    </source>
</evidence>
<feature type="transmembrane region" description="Helical" evidence="8">
    <location>
        <begin position="110"/>
        <end position="131"/>
    </location>
</feature>
<keyword evidence="7 8" id="KW-0472">Membrane</keyword>
<evidence type="ECO:0000256" key="5">
    <source>
        <dbReference type="ARBA" id="ARBA00022692"/>
    </source>
</evidence>
<dbReference type="PANTHER" id="PTHR36838">
    <property type="entry name" value="AUXIN EFFLUX CARRIER FAMILY PROTEIN"/>
    <property type="match status" value="1"/>
</dbReference>
<keyword evidence="5 8" id="KW-0812">Transmembrane</keyword>
<protein>
    <submittedName>
        <fullName evidence="9">Putative membrane protein</fullName>
    </submittedName>
</protein>
<dbReference type="Proteomes" id="UP000195981">
    <property type="component" value="Unassembled WGS sequence"/>
</dbReference>
<evidence type="ECO:0000256" key="1">
    <source>
        <dbReference type="ARBA" id="ARBA00004651"/>
    </source>
</evidence>
<dbReference type="PANTHER" id="PTHR36838:SF1">
    <property type="entry name" value="SLR1864 PROTEIN"/>
    <property type="match status" value="1"/>
</dbReference>
<evidence type="ECO:0000313" key="9">
    <source>
        <dbReference type="EMBL" id="SLM91975.1"/>
    </source>
</evidence>
<dbReference type="Gene3D" id="1.20.1530.20">
    <property type="match status" value="1"/>
</dbReference>
<keyword evidence="10" id="KW-1185">Reference proteome</keyword>
<evidence type="ECO:0000256" key="3">
    <source>
        <dbReference type="ARBA" id="ARBA00022448"/>
    </source>
</evidence>
<gene>
    <name evidence="9" type="ORF">FM110_07355</name>
</gene>
<evidence type="ECO:0000256" key="6">
    <source>
        <dbReference type="ARBA" id="ARBA00022989"/>
    </source>
</evidence>
<feature type="transmembrane region" description="Helical" evidence="8">
    <location>
        <begin position="20"/>
        <end position="39"/>
    </location>
</feature>
<evidence type="ECO:0000256" key="4">
    <source>
        <dbReference type="ARBA" id="ARBA00022475"/>
    </source>
</evidence>
<accession>A0A1X6X0V4</accession>
<dbReference type="EMBL" id="FWFG01000064">
    <property type="protein sequence ID" value="SLM91975.1"/>
    <property type="molecule type" value="Genomic_DNA"/>
</dbReference>
<evidence type="ECO:0000256" key="2">
    <source>
        <dbReference type="ARBA" id="ARBA00010145"/>
    </source>
</evidence>
<comment type="similarity">
    <text evidence="2">Belongs to the auxin efflux carrier (TC 2.A.69) family.</text>
</comment>
<feature type="transmembrane region" description="Helical" evidence="8">
    <location>
        <begin position="186"/>
        <end position="207"/>
    </location>
</feature>
<feature type="transmembrane region" description="Helical" evidence="8">
    <location>
        <begin position="214"/>
        <end position="238"/>
    </location>
</feature>
<keyword evidence="3" id="KW-0813">Transport</keyword>
<feature type="transmembrane region" description="Helical" evidence="8">
    <location>
        <begin position="244"/>
        <end position="264"/>
    </location>
</feature>
<keyword evidence="6 8" id="KW-1133">Transmembrane helix</keyword>
<dbReference type="InterPro" id="IPR004776">
    <property type="entry name" value="Mem_transp_PIN-like"/>
</dbReference>
<reference evidence="9 10" key="1">
    <citation type="submission" date="2017-02" db="EMBL/GenBank/DDBJ databases">
        <authorList>
            <person name="Peterson S.W."/>
        </authorList>
    </citation>
    <scope>NUCLEOTIDE SEQUENCE [LARGE SCALE GENOMIC DNA]</scope>
    <source>
        <strain evidence="9 10">CIP104813</strain>
    </source>
</reference>
<dbReference type="InterPro" id="IPR038770">
    <property type="entry name" value="Na+/solute_symporter_sf"/>
</dbReference>
<evidence type="ECO:0000256" key="7">
    <source>
        <dbReference type="ARBA" id="ARBA00023136"/>
    </source>
</evidence>
<feature type="transmembrane region" description="Helical" evidence="8">
    <location>
        <begin position="80"/>
        <end position="104"/>
    </location>
</feature>
<proteinExistence type="inferred from homology"/>
<evidence type="ECO:0000256" key="8">
    <source>
        <dbReference type="SAM" id="Phobius"/>
    </source>
</evidence>
<dbReference type="GO" id="GO:0005886">
    <property type="term" value="C:plasma membrane"/>
    <property type="evidence" value="ECO:0007669"/>
    <property type="project" value="UniProtKB-SubCell"/>
</dbReference>
<feature type="transmembrane region" description="Helical" evidence="8">
    <location>
        <begin position="45"/>
        <end position="68"/>
    </location>
</feature>
<keyword evidence="4" id="KW-1003">Cell membrane</keyword>
<feature type="transmembrane region" description="Helical" evidence="8">
    <location>
        <begin position="276"/>
        <end position="295"/>
    </location>
</feature>
<name>A0A1X6X0V4_9MICO</name>